<evidence type="ECO:0000313" key="3">
    <source>
        <dbReference type="Proteomes" id="UP000464314"/>
    </source>
</evidence>
<dbReference type="AlphaFoldDB" id="A0A6P1TJG1"/>
<sequence length="159" mass="18013">MKQQEMTNWLKGICIGIAVMGLIFFGLLMPNLAVESKLQYPELAFLFWPGLIYVWIIGVLCYAILYQFWKVCLQIGKENSFSVENSRAFVKISKLGVVISVMCFLGMFYLGVNKWLNPGIMFLMIGAIFIGIIITVLAAALSRLILKAYELKKENELTI</sequence>
<proteinExistence type="predicted"/>
<dbReference type="RefSeq" id="WP_161837273.1">
    <property type="nucleotide sequence ID" value="NZ_CP048000.1"/>
</dbReference>
<reference evidence="2 3" key="1">
    <citation type="submission" date="2020-01" db="EMBL/GenBank/DDBJ databases">
        <title>Genome analysis of Anaerocolumna sp. CBA3638.</title>
        <authorList>
            <person name="Kim J."/>
            <person name="Roh S.W."/>
        </authorList>
    </citation>
    <scope>NUCLEOTIDE SEQUENCE [LARGE SCALE GENOMIC DNA]</scope>
    <source>
        <strain evidence="2 3">CBA3638</strain>
    </source>
</reference>
<keyword evidence="3" id="KW-1185">Reference proteome</keyword>
<feature type="transmembrane region" description="Helical" evidence="1">
    <location>
        <begin position="45"/>
        <end position="69"/>
    </location>
</feature>
<evidence type="ECO:0000313" key="2">
    <source>
        <dbReference type="EMBL" id="QHQ60437.1"/>
    </source>
</evidence>
<dbReference type="EMBL" id="CP048000">
    <property type="protein sequence ID" value="QHQ60437.1"/>
    <property type="molecule type" value="Genomic_DNA"/>
</dbReference>
<keyword evidence="1" id="KW-1133">Transmembrane helix</keyword>
<feature type="transmembrane region" description="Helical" evidence="1">
    <location>
        <begin position="89"/>
        <end position="110"/>
    </location>
</feature>
<dbReference type="InterPro" id="IPR021354">
    <property type="entry name" value="DUF2975"/>
</dbReference>
<keyword evidence="1" id="KW-0472">Membrane</keyword>
<dbReference type="Pfam" id="PF11188">
    <property type="entry name" value="DUF2975"/>
    <property type="match status" value="1"/>
</dbReference>
<name>A0A6P1TJG1_9FIRM</name>
<accession>A0A6P1TJG1</accession>
<dbReference type="KEGG" id="anr:Ana3638_06355"/>
<dbReference type="Proteomes" id="UP000464314">
    <property type="component" value="Chromosome"/>
</dbReference>
<evidence type="ECO:0000256" key="1">
    <source>
        <dbReference type="SAM" id="Phobius"/>
    </source>
</evidence>
<feature type="transmembrane region" description="Helical" evidence="1">
    <location>
        <begin position="122"/>
        <end position="146"/>
    </location>
</feature>
<organism evidence="2 3">
    <name type="scientific">Anaerocolumna sedimenticola</name>
    <dbReference type="NCBI Taxonomy" id="2696063"/>
    <lineage>
        <taxon>Bacteria</taxon>
        <taxon>Bacillati</taxon>
        <taxon>Bacillota</taxon>
        <taxon>Clostridia</taxon>
        <taxon>Lachnospirales</taxon>
        <taxon>Lachnospiraceae</taxon>
        <taxon>Anaerocolumna</taxon>
    </lineage>
</organism>
<protein>
    <submittedName>
        <fullName evidence="2">DUF2975 domain-containing protein</fullName>
    </submittedName>
</protein>
<keyword evidence="1" id="KW-0812">Transmembrane</keyword>
<feature type="transmembrane region" description="Helical" evidence="1">
    <location>
        <begin position="12"/>
        <end position="33"/>
    </location>
</feature>
<gene>
    <name evidence="2" type="ORF">Ana3638_06355</name>
</gene>